<evidence type="ECO:0000256" key="12">
    <source>
        <dbReference type="ARBA" id="ARBA00032932"/>
    </source>
</evidence>
<organism evidence="15 16">
    <name type="scientific">Candidatus Uhrbacteria bacterium RIFCSPLOWO2_02_FULL_51_9</name>
    <dbReference type="NCBI Taxonomy" id="1802410"/>
    <lineage>
        <taxon>Bacteria</taxon>
        <taxon>Candidatus Uhriibacteriota</taxon>
    </lineage>
</organism>
<dbReference type="Proteomes" id="UP000176678">
    <property type="component" value="Unassembled WGS sequence"/>
</dbReference>
<dbReference type="NCBIfam" id="TIGR00753">
    <property type="entry name" value="undec_PP_bacA"/>
    <property type="match status" value="1"/>
</dbReference>
<gene>
    <name evidence="14" type="primary">uppP</name>
    <name evidence="15" type="ORF">A3H75_01275</name>
</gene>
<keyword evidence="14" id="KW-0133">Cell shape</keyword>
<sequence>MTLLQAIVLGLIQGITEFLPISSSGHLVMLPQFFGWEDQGIVFDTLLHGATLVALLVVFWKDLAQIARGLAGRGDDEERRLGYWLIVGSIPAFVAGFLLDRYVVALRDPRVVAVSLIVWGIGLWFADKQRSARGMKLKRAEKLRWHHALGIGVAQAVSLIPGTSRSGITIMASLMAGLDRSQAVRFSFLLGIPVFLGATVFKGLEAVQSGIGVESWGLLLVGALAACVSGIVAIKFLLRFVVAHNFAVFVWYRIALGVTIVAWLV</sequence>
<evidence type="ECO:0000313" key="16">
    <source>
        <dbReference type="Proteomes" id="UP000176678"/>
    </source>
</evidence>
<dbReference type="InterPro" id="IPR003824">
    <property type="entry name" value="UppP"/>
</dbReference>
<evidence type="ECO:0000256" key="3">
    <source>
        <dbReference type="ARBA" id="ARBA00012374"/>
    </source>
</evidence>
<evidence type="ECO:0000256" key="7">
    <source>
        <dbReference type="ARBA" id="ARBA00022801"/>
    </source>
</evidence>
<dbReference type="GO" id="GO:0050380">
    <property type="term" value="F:undecaprenyl-diphosphatase activity"/>
    <property type="evidence" value="ECO:0007669"/>
    <property type="project" value="UniProtKB-UniRule"/>
</dbReference>
<comment type="subcellular location">
    <subcellularLocation>
        <location evidence="1 14">Cell membrane</location>
        <topology evidence="1 14">Multi-pass membrane protein</topology>
    </subcellularLocation>
</comment>
<evidence type="ECO:0000256" key="6">
    <source>
        <dbReference type="ARBA" id="ARBA00022692"/>
    </source>
</evidence>
<comment type="function">
    <text evidence="14">Catalyzes the dephosphorylation of undecaprenyl diphosphate (UPP). Confers resistance to bacitracin.</text>
</comment>
<dbReference type="PANTHER" id="PTHR30622:SF4">
    <property type="entry name" value="UNDECAPRENYL-DIPHOSPHATASE"/>
    <property type="match status" value="1"/>
</dbReference>
<evidence type="ECO:0000256" key="8">
    <source>
        <dbReference type="ARBA" id="ARBA00022989"/>
    </source>
</evidence>
<keyword evidence="6 14" id="KW-0812">Transmembrane</keyword>
<dbReference type="AlphaFoldDB" id="A0A1F7VG69"/>
<dbReference type="EMBL" id="MGES01000001">
    <property type="protein sequence ID" value="OGL89485.1"/>
    <property type="molecule type" value="Genomic_DNA"/>
</dbReference>
<dbReference type="GO" id="GO:0071555">
    <property type="term" value="P:cell wall organization"/>
    <property type="evidence" value="ECO:0007669"/>
    <property type="project" value="UniProtKB-KW"/>
</dbReference>
<feature type="transmembrane region" description="Helical" evidence="14">
    <location>
        <begin position="186"/>
        <end position="204"/>
    </location>
</feature>
<evidence type="ECO:0000256" key="1">
    <source>
        <dbReference type="ARBA" id="ARBA00004651"/>
    </source>
</evidence>
<comment type="miscellaneous">
    <text evidence="14">Bacitracin is thought to be involved in the inhibition of peptidoglycan synthesis by sequestering undecaprenyl diphosphate, thereby reducing the pool of lipid carrier available.</text>
</comment>
<dbReference type="GO" id="GO:0008360">
    <property type="term" value="P:regulation of cell shape"/>
    <property type="evidence" value="ECO:0007669"/>
    <property type="project" value="UniProtKB-KW"/>
</dbReference>
<keyword evidence="5 14" id="KW-1003">Cell membrane</keyword>
<feature type="transmembrane region" description="Helical" evidence="14">
    <location>
        <begin position="111"/>
        <end position="127"/>
    </location>
</feature>
<feature type="transmembrane region" description="Helical" evidence="14">
    <location>
        <begin position="244"/>
        <end position="264"/>
    </location>
</feature>
<reference evidence="15 16" key="1">
    <citation type="journal article" date="2016" name="Nat. Commun.">
        <title>Thousands of microbial genomes shed light on interconnected biogeochemical processes in an aquifer system.</title>
        <authorList>
            <person name="Anantharaman K."/>
            <person name="Brown C.T."/>
            <person name="Hug L.A."/>
            <person name="Sharon I."/>
            <person name="Castelle C.J."/>
            <person name="Probst A.J."/>
            <person name="Thomas B.C."/>
            <person name="Singh A."/>
            <person name="Wilkins M.J."/>
            <person name="Karaoz U."/>
            <person name="Brodie E.L."/>
            <person name="Williams K.H."/>
            <person name="Hubbard S.S."/>
            <person name="Banfield J.F."/>
        </authorList>
    </citation>
    <scope>NUCLEOTIDE SEQUENCE [LARGE SCALE GENOMIC DNA]</scope>
</reference>
<keyword evidence="7 14" id="KW-0378">Hydrolase</keyword>
<dbReference type="GO" id="GO:0005886">
    <property type="term" value="C:plasma membrane"/>
    <property type="evidence" value="ECO:0007669"/>
    <property type="project" value="UniProtKB-SubCell"/>
</dbReference>
<dbReference type="Pfam" id="PF02673">
    <property type="entry name" value="BacA"/>
    <property type="match status" value="1"/>
</dbReference>
<evidence type="ECO:0000256" key="11">
    <source>
        <dbReference type="ARBA" id="ARBA00032707"/>
    </source>
</evidence>
<evidence type="ECO:0000256" key="10">
    <source>
        <dbReference type="ARBA" id="ARBA00023251"/>
    </source>
</evidence>
<keyword evidence="8 14" id="KW-1133">Transmembrane helix</keyword>
<protein>
    <recommendedName>
        <fullName evidence="4 14">Undecaprenyl-diphosphatase</fullName>
        <ecNumber evidence="3 14">3.6.1.27</ecNumber>
    </recommendedName>
    <alternativeName>
        <fullName evidence="12 14">Bacitracin resistance protein</fullName>
    </alternativeName>
    <alternativeName>
        <fullName evidence="11 14">Undecaprenyl pyrophosphate phosphatase</fullName>
    </alternativeName>
</protein>
<evidence type="ECO:0000256" key="9">
    <source>
        <dbReference type="ARBA" id="ARBA00023136"/>
    </source>
</evidence>
<keyword evidence="14" id="KW-0573">Peptidoglycan synthesis</keyword>
<feature type="transmembrane region" description="Helical" evidence="14">
    <location>
        <begin position="216"/>
        <end position="238"/>
    </location>
</feature>
<comment type="catalytic activity">
    <reaction evidence="13 14">
        <text>di-trans,octa-cis-undecaprenyl diphosphate + H2O = di-trans,octa-cis-undecaprenyl phosphate + phosphate + H(+)</text>
        <dbReference type="Rhea" id="RHEA:28094"/>
        <dbReference type="ChEBI" id="CHEBI:15377"/>
        <dbReference type="ChEBI" id="CHEBI:15378"/>
        <dbReference type="ChEBI" id="CHEBI:43474"/>
        <dbReference type="ChEBI" id="CHEBI:58405"/>
        <dbReference type="ChEBI" id="CHEBI:60392"/>
        <dbReference type="EC" id="3.6.1.27"/>
    </reaction>
</comment>
<name>A0A1F7VG69_9BACT</name>
<dbReference type="HAMAP" id="MF_01006">
    <property type="entry name" value="Undec_diphosphatase"/>
    <property type="match status" value="1"/>
</dbReference>
<dbReference type="PANTHER" id="PTHR30622">
    <property type="entry name" value="UNDECAPRENYL-DIPHOSPHATASE"/>
    <property type="match status" value="1"/>
</dbReference>
<comment type="similarity">
    <text evidence="2 14">Belongs to the UppP family.</text>
</comment>
<evidence type="ECO:0000313" key="15">
    <source>
        <dbReference type="EMBL" id="OGL89485.1"/>
    </source>
</evidence>
<evidence type="ECO:0000256" key="13">
    <source>
        <dbReference type="ARBA" id="ARBA00047594"/>
    </source>
</evidence>
<feature type="transmembrane region" description="Helical" evidence="14">
    <location>
        <begin position="40"/>
        <end position="60"/>
    </location>
</feature>
<accession>A0A1F7VG69</accession>
<evidence type="ECO:0000256" key="14">
    <source>
        <dbReference type="HAMAP-Rule" id="MF_01006"/>
    </source>
</evidence>
<comment type="caution">
    <text evidence="15">The sequence shown here is derived from an EMBL/GenBank/DDBJ whole genome shotgun (WGS) entry which is preliminary data.</text>
</comment>
<evidence type="ECO:0000256" key="5">
    <source>
        <dbReference type="ARBA" id="ARBA00022475"/>
    </source>
</evidence>
<feature type="transmembrane region" description="Helical" evidence="14">
    <location>
        <begin position="81"/>
        <end position="99"/>
    </location>
</feature>
<keyword evidence="10 14" id="KW-0046">Antibiotic resistance</keyword>
<keyword evidence="14" id="KW-0961">Cell wall biogenesis/degradation</keyword>
<dbReference type="STRING" id="1802410.A3H75_01275"/>
<evidence type="ECO:0000256" key="4">
    <source>
        <dbReference type="ARBA" id="ARBA00021581"/>
    </source>
</evidence>
<evidence type="ECO:0000256" key="2">
    <source>
        <dbReference type="ARBA" id="ARBA00010621"/>
    </source>
</evidence>
<dbReference type="GO" id="GO:0046677">
    <property type="term" value="P:response to antibiotic"/>
    <property type="evidence" value="ECO:0007669"/>
    <property type="project" value="UniProtKB-UniRule"/>
</dbReference>
<keyword evidence="9 14" id="KW-0472">Membrane</keyword>
<dbReference type="EC" id="3.6.1.27" evidence="3 14"/>
<dbReference type="GO" id="GO:0009252">
    <property type="term" value="P:peptidoglycan biosynthetic process"/>
    <property type="evidence" value="ECO:0007669"/>
    <property type="project" value="UniProtKB-KW"/>
</dbReference>
<proteinExistence type="inferred from homology"/>